<evidence type="ECO:0000256" key="1">
    <source>
        <dbReference type="SAM" id="MobiDB-lite"/>
    </source>
</evidence>
<evidence type="ECO:0000313" key="4">
    <source>
        <dbReference type="Proteomes" id="UP001602013"/>
    </source>
</evidence>
<feature type="region of interest" description="Disordered" evidence="1">
    <location>
        <begin position="93"/>
        <end position="114"/>
    </location>
</feature>
<protein>
    <submittedName>
        <fullName evidence="3">Tn3 family transposase</fullName>
    </submittedName>
</protein>
<sequence length="150" mass="16373">MTFRLGVYTGAVRAHDVIRMLSRYGRTTQLGDATAHYGRVSKTLRILRVAVEPDYRHQIKAQANLEEGRHALARKIFHGRNGQAVPELLRRYRGPGRRARPGPPRDRAVQHSRSMTGVACASGMGMVSGVKPGGPGGPPGYIPASPRPSR</sequence>
<organism evidence="3 4">
    <name type="scientific">Microtetraspora malaysiensis</name>
    <dbReference type="NCBI Taxonomy" id="161358"/>
    <lineage>
        <taxon>Bacteria</taxon>
        <taxon>Bacillati</taxon>
        <taxon>Actinomycetota</taxon>
        <taxon>Actinomycetes</taxon>
        <taxon>Streptosporangiales</taxon>
        <taxon>Streptosporangiaceae</taxon>
        <taxon>Microtetraspora</taxon>
    </lineage>
</organism>
<feature type="domain" description="Tn3 transposase DDE" evidence="2">
    <location>
        <begin position="7"/>
        <end position="84"/>
    </location>
</feature>
<evidence type="ECO:0000259" key="2">
    <source>
        <dbReference type="Pfam" id="PF01526"/>
    </source>
</evidence>
<dbReference type="RefSeq" id="WP_387413817.1">
    <property type="nucleotide sequence ID" value="NZ_JBIASD010000014.1"/>
</dbReference>
<feature type="region of interest" description="Disordered" evidence="1">
    <location>
        <begin position="129"/>
        <end position="150"/>
    </location>
</feature>
<name>A0ABW6STX2_9ACTN</name>
<proteinExistence type="predicted"/>
<dbReference type="Pfam" id="PF01526">
    <property type="entry name" value="DDE_Tnp_Tn3"/>
    <property type="match status" value="1"/>
</dbReference>
<dbReference type="Proteomes" id="UP001602013">
    <property type="component" value="Unassembled WGS sequence"/>
</dbReference>
<comment type="caution">
    <text evidence="3">The sequence shown here is derived from an EMBL/GenBank/DDBJ whole genome shotgun (WGS) entry which is preliminary data.</text>
</comment>
<dbReference type="EMBL" id="JBIASD010000014">
    <property type="protein sequence ID" value="MFF3668328.1"/>
    <property type="molecule type" value="Genomic_DNA"/>
</dbReference>
<evidence type="ECO:0000313" key="3">
    <source>
        <dbReference type="EMBL" id="MFF3668328.1"/>
    </source>
</evidence>
<keyword evidence="4" id="KW-1185">Reference proteome</keyword>
<dbReference type="InterPro" id="IPR002513">
    <property type="entry name" value="Tn3_Tnp_DDE_dom"/>
</dbReference>
<accession>A0ABW6STX2</accession>
<gene>
    <name evidence="3" type="ORF">ACFYXI_22330</name>
</gene>
<reference evidence="3 4" key="1">
    <citation type="submission" date="2024-10" db="EMBL/GenBank/DDBJ databases">
        <title>The Natural Products Discovery Center: Release of the First 8490 Sequenced Strains for Exploring Actinobacteria Biosynthetic Diversity.</title>
        <authorList>
            <person name="Kalkreuter E."/>
            <person name="Kautsar S.A."/>
            <person name="Yang D."/>
            <person name="Bader C.D."/>
            <person name="Teijaro C.N."/>
            <person name="Fluegel L."/>
            <person name="Davis C.M."/>
            <person name="Simpson J.R."/>
            <person name="Lauterbach L."/>
            <person name="Steele A.D."/>
            <person name="Gui C."/>
            <person name="Meng S."/>
            <person name="Li G."/>
            <person name="Viehrig K."/>
            <person name="Ye F."/>
            <person name="Su P."/>
            <person name="Kiefer A.F."/>
            <person name="Nichols A."/>
            <person name="Cepeda A.J."/>
            <person name="Yan W."/>
            <person name="Fan B."/>
            <person name="Jiang Y."/>
            <person name="Adhikari A."/>
            <person name="Zheng C.-J."/>
            <person name="Schuster L."/>
            <person name="Cowan T.M."/>
            <person name="Smanski M.J."/>
            <person name="Chevrette M.G."/>
            <person name="De Carvalho L.P.S."/>
            <person name="Shen B."/>
        </authorList>
    </citation>
    <scope>NUCLEOTIDE SEQUENCE [LARGE SCALE GENOMIC DNA]</scope>
    <source>
        <strain evidence="3 4">NPDC002173</strain>
    </source>
</reference>